<dbReference type="CTD" id="20247496"/>
<evidence type="ECO:0000313" key="2">
    <source>
        <dbReference type="EMBL" id="ESP05370.1"/>
    </source>
</evidence>
<dbReference type="EMBL" id="KB199650">
    <property type="protein sequence ID" value="ESP05370.1"/>
    <property type="molecule type" value="Genomic_DNA"/>
</dbReference>
<evidence type="ECO:0000313" key="3">
    <source>
        <dbReference type="Proteomes" id="UP000030746"/>
    </source>
</evidence>
<sequence>MWLKLCVLTAVCQISVINTQSSERSERFEKHESFKDIFPLTQKNFTQKVLKSEDAWVVLFHSGTIKRGWKTMAVGVRGVISFGMVDINEQPELIGKLEYNIKDGKEARVYPYGSRSSKEQYMIETSNPNEAKTTALKSIPNYILDVKNMGIEDFIVDCLMSTPSRFPVIIFTEIKEIDPIYKVMAMKLETFFNFGHMINPSTSDLKQLGLEDVYIDIPTVMVLTTESDNIEDPQYNAIQYMKSAHGDLSYPNLLKFLVQINKRFRPKLPGVNFSDKKEYVEMSEVLDIESEKFEIQDVHHIVHTNVISDRDFVIENGVGGKHDEL</sequence>
<dbReference type="InterPro" id="IPR052842">
    <property type="entry name" value="ER_Co-chaperone"/>
</dbReference>
<dbReference type="PANTHER" id="PTHR45184:SF1">
    <property type="entry name" value="DNAJ PROTEIN ERDJ3A"/>
    <property type="match status" value="1"/>
</dbReference>
<dbReference type="PANTHER" id="PTHR45184">
    <property type="entry name" value="DNAJ PROTEIN ERDJ3A"/>
    <property type="match status" value="1"/>
</dbReference>
<dbReference type="SUPFAM" id="SSF52833">
    <property type="entry name" value="Thioredoxin-like"/>
    <property type="match status" value="1"/>
</dbReference>
<dbReference type="AlphaFoldDB" id="V4CS94"/>
<dbReference type="RefSeq" id="XP_009043915.1">
    <property type="nucleotide sequence ID" value="XM_009045667.1"/>
</dbReference>
<reference evidence="2 3" key="1">
    <citation type="journal article" date="2013" name="Nature">
        <title>Insights into bilaterian evolution from three spiralian genomes.</title>
        <authorList>
            <person name="Simakov O."/>
            <person name="Marletaz F."/>
            <person name="Cho S.J."/>
            <person name="Edsinger-Gonzales E."/>
            <person name="Havlak P."/>
            <person name="Hellsten U."/>
            <person name="Kuo D.H."/>
            <person name="Larsson T."/>
            <person name="Lv J."/>
            <person name="Arendt D."/>
            <person name="Savage R."/>
            <person name="Osoegawa K."/>
            <person name="de Jong P."/>
            <person name="Grimwood J."/>
            <person name="Chapman J.A."/>
            <person name="Shapiro H."/>
            <person name="Aerts A."/>
            <person name="Otillar R.P."/>
            <person name="Terry A.Y."/>
            <person name="Boore J.L."/>
            <person name="Grigoriev I.V."/>
            <person name="Lindberg D.R."/>
            <person name="Seaver E.C."/>
            <person name="Weisblat D.A."/>
            <person name="Putnam N.H."/>
            <person name="Rokhsar D.S."/>
        </authorList>
    </citation>
    <scope>NUCLEOTIDE SEQUENCE [LARGE SCALE GENOMIC DNA]</scope>
</reference>
<keyword evidence="3" id="KW-1185">Reference proteome</keyword>
<gene>
    <name evidence="2" type="ORF">LOTGIDRAFT_227992</name>
</gene>
<dbReference type="Gene3D" id="3.40.30.10">
    <property type="entry name" value="Glutaredoxin"/>
    <property type="match status" value="1"/>
</dbReference>
<keyword evidence="1" id="KW-0732">Signal</keyword>
<evidence type="ECO:0008006" key="4">
    <source>
        <dbReference type="Google" id="ProtNLM"/>
    </source>
</evidence>
<name>V4CS94_LOTGI</name>
<dbReference type="OMA" id="PWIVIFH"/>
<evidence type="ECO:0000256" key="1">
    <source>
        <dbReference type="SAM" id="SignalP"/>
    </source>
</evidence>
<proteinExistence type="predicted"/>
<dbReference type="KEGG" id="lgi:LOTGIDRAFT_227992"/>
<dbReference type="HOGENOM" id="CLU_856017_0_0_1"/>
<dbReference type="GeneID" id="20247496"/>
<feature type="signal peptide" evidence="1">
    <location>
        <begin position="1"/>
        <end position="19"/>
    </location>
</feature>
<feature type="chain" id="PRO_5004717466" description="Thioredoxin domain-containing protein" evidence="1">
    <location>
        <begin position="20"/>
        <end position="325"/>
    </location>
</feature>
<dbReference type="STRING" id="225164.V4CS94"/>
<protein>
    <recommendedName>
        <fullName evidence="4">Thioredoxin domain-containing protein</fullName>
    </recommendedName>
</protein>
<organism evidence="2 3">
    <name type="scientific">Lottia gigantea</name>
    <name type="common">Giant owl limpet</name>
    <dbReference type="NCBI Taxonomy" id="225164"/>
    <lineage>
        <taxon>Eukaryota</taxon>
        <taxon>Metazoa</taxon>
        <taxon>Spiralia</taxon>
        <taxon>Lophotrochozoa</taxon>
        <taxon>Mollusca</taxon>
        <taxon>Gastropoda</taxon>
        <taxon>Patellogastropoda</taxon>
        <taxon>Lottioidea</taxon>
        <taxon>Lottiidae</taxon>
        <taxon>Lottia</taxon>
    </lineage>
</organism>
<dbReference type="InterPro" id="IPR036249">
    <property type="entry name" value="Thioredoxin-like_sf"/>
</dbReference>
<dbReference type="OrthoDB" id="10043133at2759"/>
<accession>V4CS94</accession>
<dbReference type="Proteomes" id="UP000030746">
    <property type="component" value="Unassembled WGS sequence"/>
</dbReference>